<feature type="compositionally biased region" description="Low complexity" evidence="1">
    <location>
        <begin position="82"/>
        <end position="110"/>
    </location>
</feature>
<accession>A0A840P0Q7</accession>
<proteinExistence type="predicted"/>
<comment type="caution">
    <text evidence="2">The sequence shown here is derived from an EMBL/GenBank/DDBJ whole genome shotgun (WGS) entry which is preliminary data.</text>
</comment>
<name>A0A840P0Q7_9ACTN</name>
<evidence type="ECO:0000313" key="2">
    <source>
        <dbReference type="EMBL" id="MBB5134814.1"/>
    </source>
</evidence>
<keyword evidence="3" id="KW-1185">Reference proteome</keyword>
<dbReference type="EMBL" id="JACHGN010000009">
    <property type="protein sequence ID" value="MBB5134814.1"/>
    <property type="molecule type" value="Genomic_DNA"/>
</dbReference>
<feature type="region of interest" description="Disordered" evidence="1">
    <location>
        <begin position="80"/>
        <end position="147"/>
    </location>
</feature>
<reference evidence="2 3" key="1">
    <citation type="submission" date="2020-08" db="EMBL/GenBank/DDBJ databases">
        <title>Genomic Encyclopedia of Type Strains, Phase IV (KMG-IV): sequencing the most valuable type-strain genomes for metagenomic binning, comparative biology and taxonomic classification.</title>
        <authorList>
            <person name="Goeker M."/>
        </authorList>
    </citation>
    <scope>NUCLEOTIDE SEQUENCE [LARGE SCALE GENOMIC DNA]</scope>
    <source>
        <strain evidence="2 3">DSM 45615</strain>
    </source>
</reference>
<evidence type="ECO:0000313" key="3">
    <source>
        <dbReference type="Proteomes" id="UP000578449"/>
    </source>
</evidence>
<protein>
    <submittedName>
        <fullName evidence="2">Uncharacterized protein</fullName>
    </submittedName>
</protein>
<sequence length="245" mass="25244">MRGRPPDLARFWGGAALLPLPCPAPRSGPARARVGPRYYRRRPCTTQAPHGPRYYGSAPRAALARHGSGAGARCYRLRSPHRSGPARARGGGALLPAPALHHPGPARARATTVPRLAPPWPRKGPGRGRARARCGAAQGPGAGPRCHRLRPCTALAPQGPGGGAALPPASAVHCSGLARVWGGAALLPVPRPAPPWPGTSAGWGRAATGSAPRTALARHGPGVKERTPGRSCGPALYRSGWRGLC</sequence>
<organism evidence="2 3">
    <name type="scientific">Thermocatellispora tengchongensis</name>
    <dbReference type="NCBI Taxonomy" id="1073253"/>
    <lineage>
        <taxon>Bacteria</taxon>
        <taxon>Bacillati</taxon>
        <taxon>Actinomycetota</taxon>
        <taxon>Actinomycetes</taxon>
        <taxon>Streptosporangiales</taxon>
        <taxon>Streptosporangiaceae</taxon>
        <taxon>Thermocatellispora</taxon>
    </lineage>
</organism>
<dbReference type="AlphaFoldDB" id="A0A840P0Q7"/>
<evidence type="ECO:0000256" key="1">
    <source>
        <dbReference type="SAM" id="MobiDB-lite"/>
    </source>
</evidence>
<dbReference type="Proteomes" id="UP000578449">
    <property type="component" value="Unassembled WGS sequence"/>
</dbReference>
<gene>
    <name evidence="2" type="ORF">HNP84_004548</name>
</gene>